<evidence type="ECO:0000256" key="4">
    <source>
        <dbReference type="ARBA" id="ARBA00023186"/>
    </source>
</evidence>
<evidence type="ECO:0000256" key="1">
    <source>
        <dbReference type="ARBA" id="ARBA00004123"/>
    </source>
</evidence>
<feature type="compositionally biased region" description="Basic and acidic residues" evidence="6">
    <location>
        <begin position="81"/>
        <end position="122"/>
    </location>
</feature>
<dbReference type="SUPFAM" id="SSF46565">
    <property type="entry name" value="Chaperone J-domain"/>
    <property type="match status" value="1"/>
</dbReference>
<dbReference type="GO" id="GO:0005681">
    <property type="term" value="C:spliceosomal complex"/>
    <property type="evidence" value="ECO:0007669"/>
    <property type="project" value="TreeGrafter"/>
</dbReference>
<sequence>MSSSTADLQDSFRVLGLPSSASEAEIKKAYRKLSLRYHPDKAGKDVDPVEAANRFHRINLAYETLMDPAARAKAVQQTQEETARRQRQEQYADRRKQMADELERSEQQAYRKREDADRRQRERQAKIDLLQQEARSMLLEKQRQAEKRRRDEDRAASAQRRKAEEQALRRQPPPLDPLDRTIRVRFPSTQLAQMTGQPTQTHAPTTMKMTTTEELLSTPLASALAAQFGPLEHLQFQLPSSGKKMKREITALASFTELSDAWQAVLQGGEMRCTGLLEDCYMGWARYEEKRREDGVKEKVYFEPARIRWIRKRGIARPEDIPTDLNAFSSEIEADADVAMQDEIGPASATGQHNSARHTYPQTYSRDYEEKTLDRMHRAQLAQLGTAPSTVQAA</sequence>
<evidence type="ECO:0000256" key="5">
    <source>
        <dbReference type="ARBA" id="ARBA00023242"/>
    </source>
</evidence>
<evidence type="ECO:0000256" key="6">
    <source>
        <dbReference type="SAM" id="MobiDB-lite"/>
    </source>
</evidence>
<dbReference type="PANTHER" id="PTHR44313:SF1">
    <property type="entry name" value="DNAJ HOMOLOG SUBFAMILY C MEMBER 17"/>
    <property type="match status" value="1"/>
</dbReference>
<dbReference type="GO" id="GO:0000390">
    <property type="term" value="P:spliceosomal complex disassembly"/>
    <property type="evidence" value="ECO:0007669"/>
    <property type="project" value="TreeGrafter"/>
</dbReference>
<feature type="domain" description="J" evidence="7">
    <location>
        <begin position="10"/>
        <end position="92"/>
    </location>
</feature>
<protein>
    <submittedName>
        <fullName evidence="8">DnaJ-domain-containing protein</fullName>
    </submittedName>
</protein>
<dbReference type="InterPro" id="IPR052094">
    <property type="entry name" value="Pre-mRNA-splicing_ERAD"/>
</dbReference>
<evidence type="ECO:0000256" key="3">
    <source>
        <dbReference type="ARBA" id="ARBA00022490"/>
    </source>
</evidence>
<dbReference type="EMBL" id="KZ819193">
    <property type="protein sequence ID" value="PWZ00310.1"/>
    <property type="molecule type" value="Genomic_DNA"/>
</dbReference>
<dbReference type="InParanoid" id="A0A317XQZ2"/>
<dbReference type="PRINTS" id="PR00625">
    <property type="entry name" value="JDOMAIN"/>
</dbReference>
<evidence type="ECO:0000313" key="9">
    <source>
        <dbReference type="Proteomes" id="UP000246740"/>
    </source>
</evidence>
<keyword evidence="5" id="KW-0539">Nucleus</keyword>
<dbReference type="AlphaFoldDB" id="A0A317XQZ2"/>
<feature type="region of interest" description="Disordered" evidence="6">
    <location>
        <begin position="71"/>
        <end position="122"/>
    </location>
</feature>
<dbReference type="GO" id="GO:0005737">
    <property type="term" value="C:cytoplasm"/>
    <property type="evidence" value="ECO:0007669"/>
    <property type="project" value="UniProtKB-SubCell"/>
</dbReference>
<dbReference type="Proteomes" id="UP000246740">
    <property type="component" value="Unassembled WGS sequence"/>
</dbReference>
<name>A0A317XQZ2_9BASI</name>
<dbReference type="PROSITE" id="PS50076">
    <property type="entry name" value="DNAJ_2"/>
    <property type="match status" value="1"/>
</dbReference>
<dbReference type="Pfam" id="PF00226">
    <property type="entry name" value="DnaJ"/>
    <property type="match status" value="1"/>
</dbReference>
<gene>
    <name evidence="8" type="ORF">BCV70DRAFT_108390</name>
</gene>
<proteinExistence type="predicted"/>
<accession>A0A317XQZ2</accession>
<comment type="subcellular location">
    <subcellularLocation>
        <location evidence="2">Cytoplasm</location>
    </subcellularLocation>
    <subcellularLocation>
        <location evidence="1">Nucleus</location>
    </subcellularLocation>
</comment>
<keyword evidence="3" id="KW-0963">Cytoplasm</keyword>
<evidence type="ECO:0000313" key="8">
    <source>
        <dbReference type="EMBL" id="PWZ00310.1"/>
    </source>
</evidence>
<keyword evidence="4" id="KW-0143">Chaperone</keyword>
<dbReference type="Gene3D" id="1.10.287.110">
    <property type="entry name" value="DnaJ domain"/>
    <property type="match status" value="1"/>
</dbReference>
<feature type="region of interest" description="Disordered" evidence="6">
    <location>
        <begin position="140"/>
        <end position="180"/>
    </location>
</feature>
<reference evidence="8 9" key="1">
    <citation type="journal article" date="2018" name="Mol. Biol. Evol.">
        <title>Broad Genomic Sampling Reveals a Smut Pathogenic Ancestry of the Fungal Clade Ustilaginomycotina.</title>
        <authorList>
            <person name="Kijpornyongpan T."/>
            <person name="Mondo S.J."/>
            <person name="Barry K."/>
            <person name="Sandor L."/>
            <person name="Lee J."/>
            <person name="Lipzen A."/>
            <person name="Pangilinan J."/>
            <person name="LaButti K."/>
            <person name="Hainaut M."/>
            <person name="Henrissat B."/>
            <person name="Grigoriev I.V."/>
            <person name="Spatafora J.W."/>
            <person name="Aime M.C."/>
        </authorList>
    </citation>
    <scope>NUCLEOTIDE SEQUENCE [LARGE SCALE GENOMIC DNA]</scope>
    <source>
        <strain evidence="8 9">MCA 3645</strain>
    </source>
</reference>
<organism evidence="8 9">
    <name type="scientific">Testicularia cyperi</name>
    <dbReference type="NCBI Taxonomy" id="1882483"/>
    <lineage>
        <taxon>Eukaryota</taxon>
        <taxon>Fungi</taxon>
        <taxon>Dikarya</taxon>
        <taxon>Basidiomycota</taxon>
        <taxon>Ustilaginomycotina</taxon>
        <taxon>Ustilaginomycetes</taxon>
        <taxon>Ustilaginales</taxon>
        <taxon>Anthracoideaceae</taxon>
        <taxon>Testicularia</taxon>
    </lineage>
</organism>
<dbReference type="STRING" id="1882483.A0A317XQZ2"/>
<dbReference type="SMART" id="SM00271">
    <property type="entry name" value="DnaJ"/>
    <property type="match status" value="1"/>
</dbReference>
<dbReference type="InterPro" id="IPR036869">
    <property type="entry name" value="J_dom_sf"/>
</dbReference>
<feature type="region of interest" description="Disordered" evidence="6">
    <location>
        <begin position="346"/>
        <end position="367"/>
    </location>
</feature>
<evidence type="ECO:0000259" key="7">
    <source>
        <dbReference type="PROSITE" id="PS50076"/>
    </source>
</evidence>
<dbReference type="CDD" id="cd06257">
    <property type="entry name" value="DnaJ"/>
    <property type="match status" value="1"/>
</dbReference>
<feature type="compositionally biased region" description="Basic and acidic residues" evidence="6">
    <location>
        <begin position="140"/>
        <end position="168"/>
    </location>
</feature>
<dbReference type="OrthoDB" id="376357at2759"/>
<dbReference type="PANTHER" id="PTHR44313">
    <property type="entry name" value="DNAJ HOMOLOG SUBFAMILY C MEMBER 17"/>
    <property type="match status" value="1"/>
</dbReference>
<evidence type="ECO:0000256" key="2">
    <source>
        <dbReference type="ARBA" id="ARBA00004496"/>
    </source>
</evidence>
<dbReference type="InterPro" id="IPR001623">
    <property type="entry name" value="DnaJ_domain"/>
</dbReference>
<keyword evidence="9" id="KW-1185">Reference proteome</keyword>